<feature type="compositionally biased region" description="Low complexity" evidence="1">
    <location>
        <begin position="206"/>
        <end position="216"/>
    </location>
</feature>
<dbReference type="KEGG" id="ftj:FTUN_3592"/>
<accession>A0A6M5YQ38</accession>
<protein>
    <submittedName>
        <fullName evidence="2">Uncharacterized protein</fullName>
    </submittedName>
</protein>
<evidence type="ECO:0000313" key="3">
    <source>
        <dbReference type="Proteomes" id="UP000503447"/>
    </source>
</evidence>
<keyword evidence="3" id="KW-1185">Reference proteome</keyword>
<dbReference type="Proteomes" id="UP000503447">
    <property type="component" value="Chromosome"/>
</dbReference>
<evidence type="ECO:0000313" key="2">
    <source>
        <dbReference type="EMBL" id="QJW96038.1"/>
    </source>
</evidence>
<feature type="compositionally biased region" description="Basic and acidic residues" evidence="1">
    <location>
        <begin position="194"/>
        <end position="205"/>
    </location>
</feature>
<dbReference type="AlphaFoldDB" id="A0A6M5YQ38"/>
<organism evidence="2 3">
    <name type="scientific">Frigoriglobus tundricola</name>
    <dbReference type="NCBI Taxonomy" id="2774151"/>
    <lineage>
        <taxon>Bacteria</taxon>
        <taxon>Pseudomonadati</taxon>
        <taxon>Planctomycetota</taxon>
        <taxon>Planctomycetia</taxon>
        <taxon>Gemmatales</taxon>
        <taxon>Gemmataceae</taxon>
        <taxon>Frigoriglobus</taxon>
    </lineage>
</organism>
<evidence type="ECO:0000256" key="1">
    <source>
        <dbReference type="SAM" id="MobiDB-lite"/>
    </source>
</evidence>
<dbReference type="EMBL" id="CP053452">
    <property type="protein sequence ID" value="QJW96038.1"/>
    <property type="molecule type" value="Genomic_DNA"/>
</dbReference>
<feature type="region of interest" description="Disordered" evidence="1">
    <location>
        <begin position="148"/>
        <end position="223"/>
    </location>
</feature>
<name>A0A6M5YQ38_9BACT</name>
<proteinExistence type="predicted"/>
<reference evidence="3" key="1">
    <citation type="submission" date="2020-05" db="EMBL/GenBank/DDBJ databases">
        <title>Frigoriglobus tundricola gen. nov., sp. nov., a psychrotolerant cellulolytic planctomycete of the family Gemmataceae with two divergent copies of 16S rRNA gene.</title>
        <authorList>
            <person name="Kulichevskaya I.S."/>
            <person name="Ivanova A.A."/>
            <person name="Naumoff D.G."/>
            <person name="Beletsky A.V."/>
            <person name="Rijpstra W.I.C."/>
            <person name="Sinninghe Damste J.S."/>
            <person name="Mardanov A.V."/>
            <person name="Ravin N.V."/>
            <person name="Dedysh S.N."/>
        </authorList>
    </citation>
    <scope>NUCLEOTIDE SEQUENCE [LARGE SCALE GENOMIC DNA]</scope>
    <source>
        <strain evidence="3">PL17</strain>
    </source>
</reference>
<sequence length="249" mass="27442">MPGCRAVFSAPGITFRDFYPRSAVARHPCAHSPARASRIRLHTTKSLFPCDELEVSPTPGLIKDTLRAIPDGKLRATLNARRHNRCNTYPVSVLWGVLLLSIILRHTSIEACLEELRRSAPLRVLIGIENEGDVPNGWNRTRFLAVLGQPPPRTTPRHLRSHGPTSRVRGARSGTTHGRRFDRTARTPRARRGAPGDRDHRRIAPGERGAQGVQGRRQGDEGGRVVRVHGASVGRCHPRGGPVVSHHGH</sequence>
<gene>
    <name evidence="2" type="ORF">FTUN_3592</name>
</gene>